<dbReference type="GO" id="GO:0007131">
    <property type="term" value="P:reciprocal meiotic recombination"/>
    <property type="evidence" value="ECO:0007669"/>
    <property type="project" value="EnsemblFungi"/>
</dbReference>
<sequence>MRLVFVLTLFALCEKSALAFGNSQQSAFNVEKWTHEDILEYLKDEADELKDLSSQTYEYLKDHLAHKLSFGHEQRTATDVASDTYHGYKGRVCEWLVDTWTTNAIHKLLDSAGIDFDPNVSRDELIKIFRDNFDVACKKLNASGYYPSTKFYSEWTLQELQDWLERFGIEYSNDIKNKRDDLVALVKKNAYQASEYAEEKRMDLMKKLNENAGDELFDKKTGKLNKDVFEHWSNVDLQNWLEDHGISYDKAKVKGKKNHKYLIKIAEDNINLLQDDVDWYFQKLHQTASPILYKPANYMSQLYDVAAGNTGMRKFTPTWLQYFYDKLKYNWHCHFSDVDKLNTDSWSKERLQEFLDVRGVKYHTLTTKRSLRKLVQKNKDKPIIKNEENVAKLFNKLGLSNVHDWLTETTLKEKSDKLSKDSQTWKNSIIEKWYQTLDTWTVDELSDYLNSFGIVSNPTATKNELIEMIKSNTKSFFGFPEPQPFYKRWYNGLFYR</sequence>
<dbReference type="GO" id="GO:1990166">
    <property type="term" value="P:protein localization to site of double-strand break"/>
    <property type="evidence" value="ECO:0007669"/>
    <property type="project" value="EnsemblFungi"/>
</dbReference>
<dbReference type="KEGG" id="tpf:TPHA_0C04890"/>
<proteinExistence type="predicted"/>
<reference evidence="2 3" key="1">
    <citation type="journal article" date="2011" name="Proc. Natl. Acad. Sci. U.S.A.">
        <title>Evolutionary erosion of yeast sex chromosomes by mating-type switching accidents.</title>
        <authorList>
            <person name="Gordon J.L."/>
            <person name="Armisen D."/>
            <person name="Proux-Wera E."/>
            <person name="Oheigeartaigh S.S."/>
            <person name="Byrne K.P."/>
            <person name="Wolfe K.H."/>
        </authorList>
    </citation>
    <scope>NUCLEOTIDE SEQUENCE [LARGE SCALE GENOMIC DNA]</scope>
    <source>
        <strain evidence="3">ATCC 24235 / CBS 4417 / NBRC 1672 / NRRL Y-8282 / UCD 70-5</strain>
    </source>
</reference>
<dbReference type="Pfam" id="PF10281">
    <property type="entry name" value="Ish1"/>
    <property type="match status" value="3"/>
</dbReference>
<accession>G8BQX5</accession>
<evidence type="ECO:0000256" key="1">
    <source>
        <dbReference type="SAM" id="SignalP"/>
    </source>
</evidence>
<dbReference type="GO" id="GO:0005739">
    <property type="term" value="C:mitochondrion"/>
    <property type="evidence" value="ECO:0007669"/>
    <property type="project" value="EnsemblFungi"/>
</dbReference>
<dbReference type="Proteomes" id="UP000005666">
    <property type="component" value="Chromosome 3"/>
</dbReference>
<dbReference type="InterPro" id="IPR018803">
    <property type="entry name" value="Ish1/Msc1-like"/>
</dbReference>
<dbReference type="STRING" id="1071381.G8BQX5"/>
<organism evidence="2 3">
    <name type="scientific">Tetrapisispora phaffii (strain ATCC 24235 / CBS 4417 / NBRC 1672 / NRRL Y-8282 / UCD 70-5)</name>
    <name type="common">Yeast</name>
    <name type="synonym">Fabospora phaffii</name>
    <dbReference type="NCBI Taxonomy" id="1071381"/>
    <lineage>
        <taxon>Eukaryota</taxon>
        <taxon>Fungi</taxon>
        <taxon>Dikarya</taxon>
        <taxon>Ascomycota</taxon>
        <taxon>Saccharomycotina</taxon>
        <taxon>Saccharomycetes</taxon>
        <taxon>Saccharomycetales</taxon>
        <taxon>Saccharomycetaceae</taxon>
        <taxon>Tetrapisispora</taxon>
    </lineage>
</organism>
<dbReference type="AlphaFoldDB" id="G8BQX5"/>
<dbReference type="OMA" id="PFYKRWY"/>
<gene>
    <name evidence="2" type="primary">TPHA0C04890</name>
    <name evidence="2" type="ordered locus">TPHA_0C04890</name>
</gene>
<dbReference type="GO" id="GO:0005635">
    <property type="term" value="C:nuclear envelope"/>
    <property type="evidence" value="ECO:0007669"/>
    <property type="project" value="EnsemblFungi"/>
</dbReference>
<feature type="chain" id="PRO_5003508624" description="Meiotic sister chromatid recombination protein 1" evidence="1">
    <location>
        <begin position="20"/>
        <end position="496"/>
    </location>
</feature>
<keyword evidence="1" id="KW-0732">Signal</keyword>
<dbReference type="RefSeq" id="XP_003685071.1">
    <property type="nucleotide sequence ID" value="XM_003685023.1"/>
</dbReference>
<protein>
    <recommendedName>
        <fullName evidence="4">Meiotic sister chromatid recombination protein 1</fullName>
    </recommendedName>
</protein>
<dbReference type="HOGENOM" id="CLU_028751_0_0_1"/>
<dbReference type="EMBL" id="HE612858">
    <property type="protein sequence ID" value="CCE62637.1"/>
    <property type="molecule type" value="Genomic_DNA"/>
</dbReference>
<feature type="signal peptide" evidence="1">
    <location>
        <begin position="1"/>
        <end position="19"/>
    </location>
</feature>
<dbReference type="eggNOG" id="ENOG502RNIV">
    <property type="taxonomic scope" value="Eukaryota"/>
</dbReference>
<evidence type="ECO:0000313" key="2">
    <source>
        <dbReference type="EMBL" id="CCE62637.1"/>
    </source>
</evidence>
<dbReference type="OrthoDB" id="2527403at2759"/>
<keyword evidence="3" id="KW-1185">Reference proteome</keyword>
<name>G8BQX5_TETPH</name>
<evidence type="ECO:0000313" key="3">
    <source>
        <dbReference type="Proteomes" id="UP000005666"/>
    </source>
</evidence>
<evidence type="ECO:0008006" key="4">
    <source>
        <dbReference type="Google" id="ProtNLM"/>
    </source>
</evidence>
<dbReference type="GeneID" id="11535289"/>